<keyword evidence="4" id="KW-1185">Reference proteome</keyword>
<evidence type="ECO:0000313" key="3">
    <source>
        <dbReference type="EnsemblMetazoa" id="XP_014262461.1"/>
    </source>
</evidence>
<reference evidence="3" key="1">
    <citation type="submission" date="2022-01" db="UniProtKB">
        <authorList>
            <consortium name="EnsemblMetazoa"/>
        </authorList>
    </citation>
    <scope>IDENTIFICATION</scope>
</reference>
<dbReference type="RefSeq" id="XP_014262461.1">
    <property type="nucleotide sequence ID" value="XM_014406975.2"/>
</dbReference>
<evidence type="ECO:0000256" key="2">
    <source>
        <dbReference type="SAM" id="SignalP"/>
    </source>
</evidence>
<organism evidence="3 4">
    <name type="scientific">Cimex lectularius</name>
    <name type="common">Bed bug</name>
    <name type="synonym">Acanthia lectularia</name>
    <dbReference type="NCBI Taxonomy" id="79782"/>
    <lineage>
        <taxon>Eukaryota</taxon>
        <taxon>Metazoa</taxon>
        <taxon>Ecdysozoa</taxon>
        <taxon>Arthropoda</taxon>
        <taxon>Hexapoda</taxon>
        <taxon>Insecta</taxon>
        <taxon>Pterygota</taxon>
        <taxon>Neoptera</taxon>
        <taxon>Paraneoptera</taxon>
        <taxon>Hemiptera</taxon>
        <taxon>Heteroptera</taxon>
        <taxon>Panheteroptera</taxon>
        <taxon>Cimicomorpha</taxon>
        <taxon>Cimicidae</taxon>
        <taxon>Cimex</taxon>
    </lineage>
</organism>
<feature type="signal peptide" evidence="2">
    <location>
        <begin position="1"/>
        <end position="16"/>
    </location>
</feature>
<name>A0A8I6SDP2_CIMLE</name>
<proteinExistence type="predicted"/>
<feature type="compositionally biased region" description="Basic and acidic residues" evidence="1">
    <location>
        <begin position="291"/>
        <end position="307"/>
    </location>
</feature>
<dbReference type="EnsemblMetazoa" id="XM_014406975.2">
    <property type="protein sequence ID" value="XP_014262461.1"/>
    <property type="gene ID" value="LOC106674333"/>
</dbReference>
<feature type="region of interest" description="Disordered" evidence="1">
    <location>
        <begin position="289"/>
        <end position="336"/>
    </location>
</feature>
<accession>A0A8I6SDP2</accession>
<dbReference type="KEGG" id="clec:106674333"/>
<evidence type="ECO:0000313" key="4">
    <source>
        <dbReference type="Proteomes" id="UP000494040"/>
    </source>
</evidence>
<dbReference type="GeneID" id="106674333"/>
<sequence>MKFLAVVTCLVAVAFGRSFEGNAKTLTFHDPPDVVISGKGLVNPQMLWDLFKGLIPSDYFNLIEKQELYQNKDFQKDVFNLALKQLSMEVHTQIAKQNKLREFVQCSCPTSTCGNIPVEVDDFRTELNPYFQEVKSTIEMETALKTLRLMKFSMDQIQRRYQQVVVTVDCSCPKAEQCRSTLPPHMYDIISGKNDDSLRNAYWQGALHKSPLFPNIMPQELYNSLQAAWMELLETYFANVVPPSWGWSGQAPSHNRTEASTDSKFVSTYDDAVVDDDEEVDLPEMLTESVNTRHSDTDGLLKTEKNTRAKPGSADLNRSSHESVLKNVTPVSTGDA</sequence>
<protein>
    <submittedName>
        <fullName evidence="3">Uncharacterized protein</fullName>
    </submittedName>
</protein>
<feature type="chain" id="PRO_5035253376" evidence="2">
    <location>
        <begin position="17"/>
        <end position="336"/>
    </location>
</feature>
<dbReference type="Proteomes" id="UP000494040">
    <property type="component" value="Unassembled WGS sequence"/>
</dbReference>
<evidence type="ECO:0000256" key="1">
    <source>
        <dbReference type="SAM" id="MobiDB-lite"/>
    </source>
</evidence>
<dbReference type="AlphaFoldDB" id="A0A8I6SDP2"/>
<keyword evidence="2" id="KW-0732">Signal</keyword>